<reference evidence="1 2" key="2">
    <citation type="journal article" date="2009" name="PLoS ONE">
        <title>An integrated genetic and cytogenetic map of the cucumber genome.</title>
        <authorList>
            <person name="Ren Y."/>
            <person name="Zhang Z."/>
            <person name="Liu J."/>
            <person name="Staub J.E."/>
            <person name="Han Y."/>
            <person name="Cheng Z."/>
            <person name="Li X."/>
            <person name="Lu J."/>
            <person name="Miao H."/>
            <person name="Kang H."/>
            <person name="Xie B."/>
            <person name="Gu X."/>
            <person name="Wang X."/>
            <person name="Du Y."/>
            <person name="Jin W."/>
            <person name="Huang S."/>
        </authorList>
    </citation>
    <scope>NUCLEOTIDE SEQUENCE [LARGE SCALE GENOMIC DNA]</scope>
    <source>
        <strain evidence="2">cv. 9930</strain>
    </source>
</reference>
<evidence type="ECO:0000313" key="1">
    <source>
        <dbReference type="EMBL" id="KGN57730.1"/>
    </source>
</evidence>
<keyword evidence="2" id="KW-1185">Reference proteome</keyword>
<name>A0A0A0L6W8_CUCSA</name>
<proteinExistence type="predicted"/>
<dbReference type="AlphaFoldDB" id="A0A0A0L6W8"/>
<dbReference type="EMBL" id="CM002924">
    <property type="protein sequence ID" value="KGN57730.1"/>
    <property type="molecule type" value="Genomic_DNA"/>
</dbReference>
<gene>
    <name evidence="1" type="ORF">Csa_3G265260</name>
</gene>
<evidence type="ECO:0000313" key="2">
    <source>
        <dbReference type="Proteomes" id="UP000029981"/>
    </source>
</evidence>
<protein>
    <submittedName>
        <fullName evidence="1">Uncharacterized protein</fullName>
    </submittedName>
</protein>
<reference evidence="1 2" key="1">
    <citation type="journal article" date="2009" name="Nat. Genet.">
        <title>The genome of the cucumber, Cucumis sativus L.</title>
        <authorList>
            <person name="Huang S."/>
            <person name="Li R."/>
            <person name="Zhang Z."/>
            <person name="Li L."/>
            <person name="Gu X."/>
            <person name="Fan W."/>
            <person name="Lucas W.J."/>
            <person name="Wang X."/>
            <person name="Xie B."/>
            <person name="Ni P."/>
            <person name="Ren Y."/>
            <person name="Zhu H."/>
            <person name="Li J."/>
            <person name="Lin K."/>
            <person name="Jin W."/>
            <person name="Fei Z."/>
            <person name="Li G."/>
            <person name="Staub J."/>
            <person name="Kilian A."/>
            <person name="van der Vossen E.A."/>
            <person name="Wu Y."/>
            <person name="Guo J."/>
            <person name="He J."/>
            <person name="Jia Z."/>
            <person name="Ren Y."/>
            <person name="Tian G."/>
            <person name="Lu Y."/>
            <person name="Ruan J."/>
            <person name="Qian W."/>
            <person name="Wang M."/>
            <person name="Huang Q."/>
            <person name="Li B."/>
            <person name="Xuan Z."/>
            <person name="Cao J."/>
            <person name="Asan"/>
            <person name="Wu Z."/>
            <person name="Zhang J."/>
            <person name="Cai Q."/>
            <person name="Bai Y."/>
            <person name="Zhao B."/>
            <person name="Han Y."/>
            <person name="Li Y."/>
            <person name="Li X."/>
            <person name="Wang S."/>
            <person name="Shi Q."/>
            <person name="Liu S."/>
            <person name="Cho W.K."/>
            <person name="Kim J.Y."/>
            <person name="Xu Y."/>
            <person name="Heller-Uszynska K."/>
            <person name="Miao H."/>
            <person name="Cheng Z."/>
            <person name="Zhang S."/>
            <person name="Wu J."/>
            <person name="Yang Y."/>
            <person name="Kang H."/>
            <person name="Li M."/>
            <person name="Liang H."/>
            <person name="Ren X."/>
            <person name="Shi Z."/>
            <person name="Wen M."/>
            <person name="Jian M."/>
            <person name="Yang H."/>
            <person name="Zhang G."/>
            <person name="Yang Z."/>
            <person name="Chen R."/>
            <person name="Liu S."/>
            <person name="Li J."/>
            <person name="Ma L."/>
            <person name="Liu H."/>
            <person name="Zhou Y."/>
            <person name="Zhao J."/>
            <person name="Fang X."/>
            <person name="Li G."/>
            <person name="Fang L."/>
            <person name="Li Y."/>
            <person name="Liu D."/>
            <person name="Zheng H."/>
            <person name="Zhang Y."/>
            <person name="Qin N."/>
            <person name="Li Z."/>
            <person name="Yang G."/>
            <person name="Yang S."/>
            <person name="Bolund L."/>
            <person name="Kristiansen K."/>
            <person name="Zheng H."/>
            <person name="Li S."/>
            <person name="Zhang X."/>
            <person name="Yang H."/>
            <person name="Wang J."/>
            <person name="Sun R."/>
            <person name="Zhang B."/>
            <person name="Jiang S."/>
            <person name="Wang J."/>
            <person name="Du Y."/>
            <person name="Li S."/>
        </authorList>
    </citation>
    <scope>NUCLEOTIDE SEQUENCE [LARGE SCALE GENOMIC DNA]</scope>
    <source>
        <strain evidence="2">cv. 9930</strain>
    </source>
</reference>
<accession>A0A0A0L6W8</accession>
<reference evidence="1 2" key="3">
    <citation type="journal article" date="2010" name="BMC Genomics">
        <title>Transcriptome sequencing and comparative analysis of cucumber flowers with different sex types.</title>
        <authorList>
            <person name="Guo S."/>
            <person name="Zheng Y."/>
            <person name="Joung J.G."/>
            <person name="Liu S."/>
            <person name="Zhang Z."/>
            <person name="Crasta O.R."/>
            <person name="Sobral B.W."/>
            <person name="Xu Y."/>
            <person name="Huang S."/>
            <person name="Fei Z."/>
        </authorList>
    </citation>
    <scope>NUCLEOTIDE SEQUENCE [LARGE SCALE GENOMIC DNA]</scope>
    <source>
        <strain evidence="2">cv. 9930</strain>
    </source>
</reference>
<sequence>MESTSSPDADFIGLATRTPTRSTLGIQAGEDVAEEFEKQEIINTLLEEKVSTHKKEEILAHSRMLLQAQAEEM</sequence>
<dbReference type="Gramene" id="KGN57730">
    <property type="protein sequence ID" value="KGN57730"/>
    <property type="gene ID" value="Csa_3G265260"/>
</dbReference>
<organism evidence="1 2">
    <name type="scientific">Cucumis sativus</name>
    <name type="common">Cucumber</name>
    <dbReference type="NCBI Taxonomy" id="3659"/>
    <lineage>
        <taxon>Eukaryota</taxon>
        <taxon>Viridiplantae</taxon>
        <taxon>Streptophyta</taxon>
        <taxon>Embryophyta</taxon>
        <taxon>Tracheophyta</taxon>
        <taxon>Spermatophyta</taxon>
        <taxon>Magnoliopsida</taxon>
        <taxon>eudicotyledons</taxon>
        <taxon>Gunneridae</taxon>
        <taxon>Pentapetalae</taxon>
        <taxon>rosids</taxon>
        <taxon>fabids</taxon>
        <taxon>Cucurbitales</taxon>
        <taxon>Cucurbitaceae</taxon>
        <taxon>Benincaseae</taxon>
        <taxon>Cucumis</taxon>
    </lineage>
</organism>
<dbReference type="Proteomes" id="UP000029981">
    <property type="component" value="Chromosome 3"/>
</dbReference>
<reference evidence="1 2" key="4">
    <citation type="journal article" date="2011" name="BMC Genomics">
        <title>RNA-Seq improves annotation of protein-coding genes in the cucumber genome.</title>
        <authorList>
            <person name="Li Z."/>
            <person name="Zhang Z."/>
            <person name="Yan P."/>
            <person name="Huang S."/>
            <person name="Fei Z."/>
            <person name="Lin K."/>
        </authorList>
    </citation>
    <scope>NUCLEOTIDE SEQUENCE [LARGE SCALE GENOMIC DNA]</scope>
    <source>
        <strain evidence="2">cv. 9930</strain>
    </source>
</reference>